<comment type="similarity">
    <text evidence="5 12">In the C-terminal section; belongs to the HTP reductase family.</text>
</comment>
<dbReference type="PIRSF" id="PIRSF006769">
    <property type="entry name" value="RibD"/>
    <property type="match status" value="1"/>
</dbReference>
<dbReference type="AlphaFoldDB" id="A0A3S9N0Y8"/>
<dbReference type="InterPro" id="IPR002125">
    <property type="entry name" value="CMP_dCMP_dom"/>
</dbReference>
<dbReference type="GO" id="GO:0009231">
    <property type="term" value="P:riboflavin biosynthetic process"/>
    <property type="evidence" value="ECO:0007669"/>
    <property type="project" value="UniProtKB-UniPathway"/>
</dbReference>
<evidence type="ECO:0000256" key="11">
    <source>
        <dbReference type="ARBA" id="ARBA00023268"/>
    </source>
</evidence>
<evidence type="ECO:0000256" key="1">
    <source>
        <dbReference type="ARBA" id="ARBA00002151"/>
    </source>
</evidence>
<keyword evidence="10 12" id="KW-0560">Oxidoreductase</keyword>
<keyword evidence="6 12" id="KW-0686">Riboflavin biosynthesis</keyword>
<dbReference type="SUPFAM" id="SSF53927">
    <property type="entry name" value="Cytidine deaminase-like"/>
    <property type="match status" value="1"/>
</dbReference>
<evidence type="ECO:0000313" key="18">
    <source>
        <dbReference type="Proteomes" id="UP000279600"/>
    </source>
</evidence>
<evidence type="ECO:0000256" key="2">
    <source>
        <dbReference type="ARBA" id="ARBA00004882"/>
    </source>
</evidence>
<evidence type="ECO:0000256" key="8">
    <source>
        <dbReference type="ARBA" id="ARBA00022833"/>
    </source>
</evidence>
<comment type="pathway">
    <text evidence="3 12">Cofactor biosynthesis; riboflavin biosynthesis; 5-amino-6-(D-ribitylamino)uracil from GTP: step 3/4.</text>
</comment>
<evidence type="ECO:0000256" key="15">
    <source>
        <dbReference type="PIRSR" id="PIRSR006769-3"/>
    </source>
</evidence>
<feature type="binding site" evidence="15">
    <location>
        <position position="52"/>
    </location>
    <ligand>
        <name>Zn(2+)</name>
        <dbReference type="ChEBI" id="CHEBI:29105"/>
        <note>catalytic</note>
    </ligand>
</feature>
<dbReference type="CDD" id="cd01284">
    <property type="entry name" value="Riboflavin_deaminase-reductase"/>
    <property type="match status" value="1"/>
</dbReference>
<comment type="cofactor">
    <cofactor evidence="12 15">
        <name>Zn(2+)</name>
        <dbReference type="ChEBI" id="CHEBI:29105"/>
    </cofactor>
    <text evidence="12 15">Binds 1 zinc ion.</text>
</comment>
<feature type="binding site" evidence="14">
    <location>
        <position position="195"/>
    </location>
    <ligand>
        <name>NADP(+)</name>
        <dbReference type="ChEBI" id="CHEBI:58349"/>
    </ligand>
</feature>
<evidence type="ECO:0000256" key="10">
    <source>
        <dbReference type="ARBA" id="ARBA00023002"/>
    </source>
</evidence>
<name>A0A3S9N0Y8_9FLAO</name>
<dbReference type="PROSITE" id="PS00903">
    <property type="entry name" value="CYT_DCMP_DEAMINASES_1"/>
    <property type="match status" value="1"/>
</dbReference>
<gene>
    <name evidence="17" type="primary">ribD</name>
    <name evidence="17" type="ORF">EJ995_07090</name>
</gene>
<organism evidence="17 18">
    <name type="scientific">Nonlabens ponticola</name>
    <dbReference type="NCBI Taxonomy" id="2496866"/>
    <lineage>
        <taxon>Bacteria</taxon>
        <taxon>Pseudomonadati</taxon>
        <taxon>Bacteroidota</taxon>
        <taxon>Flavobacteriia</taxon>
        <taxon>Flavobacteriales</taxon>
        <taxon>Flavobacteriaceae</taxon>
        <taxon>Nonlabens</taxon>
    </lineage>
</organism>
<dbReference type="OrthoDB" id="9800865at2"/>
<dbReference type="GO" id="GO:0008835">
    <property type="term" value="F:diaminohydroxyphosphoribosylaminopyrimidine deaminase activity"/>
    <property type="evidence" value="ECO:0007669"/>
    <property type="project" value="UniProtKB-EC"/>
</dbReference>
<dbReference type="Gene3D" id="3.40.430.10">
    <property type="entry name" value="Dihydrofolate Reductase, subunit A"/>
    <property type="match status" value="1"/>
</dbReference>
<keyword evidence="18" id="KW-1185">Reference proteome</keyword>
<keyword evidence="9 12" id="KW-0521">NADP</keyword>
<evidence type="ECO:0000256" key="4">
    <source>
        <dbReference type="ARBA" id="ARBA00005259"/>
    </source>
</evidence>
<feature type="binding site" evidence="15">
    <location>
        <position position="92"/>
    </location>
    <ligand>
        <name>Zn(2+)</name>
        <dbReference type="ChEBI" id="CHEBI:29105"/>
        <note>catalytic</note>
    </ligand>
</feature>
<dbReference type="EC" id="3.5.4.26" evidence="12"/>
<keyword evidence="8 12" id="KW-0862">Zinc</keyword>
<dbReference type="EMBL" id="CP034549">
    <property type="protein sequence ID" value="AZQ45195.1"/>
    <property type="molecule type" value="Genomic_DNA"/>
</dbReference>
<dbReference type="PROSITE" id="PS51747">
    <property type="entry name" value="CYT_DCMP_DEAMINASES_2"/>
    <property type="match status" value="1"/>
</dbReference>
<dbReference type="EC" id="1.1.1.193" evidence="12"/>
<feature type="binding site" evidence="15">
    <location>
        <position position="83"/>
    </location>
    <ligand>
        <name>Zn(2+)</name>
        <dbReference type="ChEBI" id="CHEBI:29105"/>
        <note>catalytic</note>
    </ligand>
</feature>
<dbReference type="Pfam" id="PF01872">
    <property type="entry name" value="RibD_C"/>
    <property type="match status" value="1"/>
</dbReference>
<dbReference type="PANTHER" id="PTHR38011:SF7">
    <property type="entry name" value="2,5-DIAMINO-6-RIBOSYLAMINO-4(3H)-PYRIMIDINONE 5'-PHOSPHATE REDUCTASE"/>
    <property type="match status" value="1"/>
</dbReference>
<comment type="catalytic activity">
    <reaction evidence="12">
        <text>5-amino-6-(5-phospho-D-ribitylamino)uracil + NADP(+) = 5-amino-6-(5-phospho-D-ribosylamino)uracil + NADPH + H(+)</text>
        <dbReference type="Rhea" id="RHEA:17845"/>
        <dbReference type="ChEBI" id="CHEBI:15378"/>
        <dbReference type="ChEBI" id="CHEBI:57783"/>
        <dbReference type="ChEBI" id="CHEBI:58349"/>
        <dbReference type="ChEBI" id="CHEBI:58421"/>
        <dbReference type="ChEBI" id="CHEBI:58453"/>
        <dbReference type="EC" id="1.1.1.193"/>
    </reaction>
</comment>
<dbReference type="InterPro" id="IPR016192">
    <property type="entry name" value="APOBEC/CMP_deaminase_Zn-bd"/>
</dbReference>
<evidence type="ECO:0000256" key="7">
    <source>
        <dbReference type="ARBA" id="ARBA00022723"/>
    </source>
</evidence>
<dbReference type="PANTHER" id="PTHR38011">
    <property type="entry name" value="DIHYDROFOLATE REDUCTASE FAMILY PROTEIN (AFU_ORTHOLOGUE AFUA_8G06820)"/>
    <property type="match status" value="1"/>
</dbReference>
<feature type="binding site" evidence="14">
    <location>
        <position position="211"/>
    </location>
    <ligand>
        <name>NADP(+)</name>
        <dbReference type="ChEBI" id="CHEBI:58349"/>
    </ligand>
</feature>
<keyword evidence="11" id="KW-0511">Multifunctional enzyme</keyword>
<evidence type="ECO:0000259" key="16">
    <source>
        <dbReference type="PROSITE" id="PS51747"/>
    </source>
</evidence>
<protein>
    <recommendedName>
        <fullName evidence="12">Riboflavin biosynthesis protein RibD</fullName>
    </recommendedName>
    <domain>
        <recommendedName>
            <fullName evidence="12">Diaminohydroxyphosphoribosylaminopyrimidine deaminase</fullName>
            <shortName evidence="12">DRAP deaminase</shortName>
            <ecNumber evidence="12">3.5.4.26</ecNumber>
        </recommendedName>
        <alternativeName>
            <fullName evidence="12">Riboflavin-specific deaminase</fullName>
        </alternativeName>
    </domain>
    <domain>
        <recommendedName>
            <fullName evidence="12">5-amino-6-(5-phosphoribosylamino)uracil reductase</fullName>
            <ecNumber evidence="12">1.1.1.193</ecNumber>
        </recommendedName>
        <alternativeName>
            <fullName evidence="12">HTP reductase</fullName>
        </alternativeName>
    </domain>
</protein>
<dbReference type="InterPro" id="IPR002734">
    <property type="entry name" value="RibDG_C"/>
</dbReference>
<dbReference type="InterPro" id="IPR024072">
    <property type="entry name" value="DHFR-like_dom_sf"/>
</dbReference>
<keyword evidence="12 17" id="KW-0378">Hydrolase</keyword>
<evidence type="ECO:0000256" key="3">
    <source>
        <dbReference type="ARBA" id="ARBA00004910"/>
    </source>
</evidence>
<dbReference type="Proteomes" id="UP000279600">
    <property type="component" value="Chromosome"/>
</dbReference>
<evidence type="ECO:0000256" key="5">
    <source>
        <dbReference type="ARBA" id="ARBA00007417"/>
    </source>
</evidence>
<feature type="domain" description="CMP/dCMP-type deaminase" evidence="16">
    <location>
        <begin position="2"/>
        <end position="122"/>
    </location>
</feature>
<dbReference type="InterPro" id="IPR016193">
    <property type="entry name" value="Cytidine_deaminase-like"/>
</dbReference>
<evidence type="ECO:0000256" key="9">
    <source>
        <dbReference type="ARBA" id="ARBA00022857"/>
    </source>
</evidence>
<feature type="binding site" evidence="14">
    <location>
        <position position="207"/>
    </location>
    <ligand>
        <name>NADP(+)</name>
        <dbReference type="ChEBI" id="CHEBI:58349"/>
    </ligand>
</feature>
<feature type="active site" description="Proton donor" evidence="13">
    <location>
        <position position="54"/>
    </location>
</feature>
<comment type="similarity">
    <text evidence="4 12">In the N-terminal section; belongs to the cytidine and deoxycytidylate deaminase family.</text>
</comment>
<dbReference type="GO" id="GO:0008270">
    <property type="term" value="F:zinc ion binding"/>
    <property type="evidence" value="ECO:0007669"/>
    <property type="project" value="InterPro"/>
</dbReference>
<dbReference type="UniPathway" id="UPA00275">
    <property type="reaction ID" value="UER00401"/>
</dbReference>
<sequence length="336" mass="37855">MSQHDKFMQRCLDIASNGLGTTYPNPLVGSVIVGENGDILGEGFHYKSGQPHAEVNAIKDAEQRGWNDSAFAKATLYVNLEPCSHHGKTPPCADLIVRKGFNKVVVGTLDPHKKVAGRGVQLLRDSNIEVITDVLVEECNQLNKRFFTYHKNHRPFIVLKWAQTADGFIAPVKRDKREPVWITNKYSRQLVHKLRAQEQSILVGTNTLVADNPSLTVRDWSGINPTRIVLDAKGNLDVHSNIYNKEAPTINIDPSNGFENIIKSLYEHQLQSVIIEGGRKTLDLFIENDCWDEIHQFMGAKIYFKEGISAPIIPKNAIMKSRQLIKDDVYKIFSRS</sequence>
<comment type="catalytic activity">
    <reaction evidence="12">
        <text>2,5-diamino-6-hydroxy-4-(5-phosphoribosylamino)-pyrimidine + H2O + H(+) = 5-amino-6-(5-phospho-D-ribosylamino)uracil + NH4(+)</text>
        <dbReference type="Rhea" id="RHEA:21868"/>
        <dbReference type="ChEBI" id="CHEBI:15377"/>
        <dbReference type="ChEBI" id="CHEBI:15378"/>
        <dbReference type="ChEBI" id="CHEBI:28938"/>
        <dbReference type="ChEBI" id="CHEBI:58453"/>
        <dbReference type="ChEBI" id="CHEBI:58614"/>
        <dbReference type="EC" id="3.5.4.26"/>
    </reaction>
</comment>
<comment type="pathway">
    <text evidence="2 12">Cofactor biosynthesis; riboflavin biosynthesis; 5-amino-6-(D-ribitylamino)uracil from GTP: step 2/4.</text>
</comment>
<feature type="binding site" evidence="14">
    <location>
        <position position="218"/>
    </location>
    <ligand>
        <name>substrate</name>
    </ligand>
</feature>
<evidence type="ECO:0000313" key="17">
    <source>
        <dbReference type="EMBL" id="AZQ45195.1"/>
    </source>
</evidence>
<evidence type="ECO:0000256" key="12">
    <source>
        <dbReference type="PIRNR" id="PIRNR006769"/>
    </source>
</evidence>
<dbReference type="InterPro" id="IPR050765">
    <property type="entry name" value="Riboflavin_Biosynth_HTPR"/>
</dbReference>
<reference evidence="17 18" key="1">
    <citation type="submission" date="2018-12" db="EMBL/GenBank/DDBJ databases">
        <title>Complete genome of Nonlabens sp. MJ115.</title>
        <authorList>
            <person name="Choi H.S."/>
            <person name="Jung J."/>
        </authorList>
    </citation>
    <scope>NUCLEOTIDE SEQUENCE [LARGE SCALE GENOMIC DNA]</scope>
    <source>
        <strain evidence="17 18">MJ115</strain>
    </source>
</reference>
<evidence type="ECO:0000256" key="13">
    <source>
        <dbReference type="PIRSR" id="PIRSR006769-1"/>
    </source>
</evidence>
<dbReference type="NCBIfam" id="TIGR00326">
    <property type="entry name" value="eubact_ribD"/>
    <property type="match status" value="1"/>
</dbReference>
<dbReference type="KEGG" id="noj:EJ995_07090"/>
<feature type="binding site" evidence="14">
    <location>
        <position position="181"/>
    </location>
    <ligand>
        <name>NADP(+)</name>
        <dbReference type="ChEBI" id="CHEBI:58349"/>
    </ligand>
</feature>
<dbReference type="Gene3D" id="3.40.140.10">
    <property type="entry name" value="Cytidine Deaminase, domain 2"/>
    <property type="match status" value="1"/>
</dbReference>
<comment type="function">
    <text evidence="1 12">Converts 2,5-diamino-6-(ribosylamino)-4(3h)-pyrimidinone 5'-phosphate into 5-amino-6-(ribosylamino)-2,4(1h,3h)-pyrimidinedione 5'-phosphate.</text>
</comment>
<evidence type="ECO:0000256" key="14">
    <source>
        <dbReference type="PIRSR" id="PIRSR006769-2"/>
    </source>
</evidence>
<feature type="binding site" evidence="14">
    <location>
        <position position="215"/>
    </location>
    <ligand>
        <name>substrate</name>
    </ligand>
</feature>
<dbReference type="InterPro" id="IPR004794">
    <property type="entry name" value="Eubact_RibD"/>
</dbReference>
<accession>A0A3S9N0Y8</accession>
<feature type="binding site" evidence="14">
    <location>
        <position position="162"/>
    </location>
    <ligand>
        <name>NADP(+)</name>
        <dbReference type="ChEBI" id="CHEBI:58349"/>
    </ligand>
</feature>
<evidence type="ECO:0000256" key="6">
    <source>
        <dbReference type="ARBA" id="ARBA00022619"/>
    </source>
</evidence>
<proteinExistence type="inferred from homology"/>
<feature type="binding site" evidence="14">
    <location>
        <position position="276"/>
    </location>
    <ligand>
        <name>substrate</name>
    </ligand>
</feature>
<dbReference type="Pfam" id="PF00383">
    <property type="entry name" value="dCMP_cyt_deam_1"/>
    <property type="match status" value="1"/>
</dbReference>
<dbReference type="SUPFAM" id="SSF53597">
    <property type="entry name" value="Dihydrofolate reductase-like"/>
    <property type="match status" value="1"/>
</dbReference>
<dbReference type="GO" id="GO:0008703">
    <property type="term" value="F:5-amino-6-(5-phosphoribosylamino)uracil reductase activity"/>
    <property type="evidence" value="ECO:0007669"/>
    <property type="project" value="UniProtKB-EC"/>
</dbReference>
<keyword evidence="7 12" id="KW-0479">Metal-binding</keyword>